<dbReference type="Proteomes" id="UP000828941">
    <property type="component" value="Chromosome 8"/>
</dbReference>
<gene>
    <name evidence="1" type="ORF">L6164_020821</name>
</gene>
<organism evidence="1 2">
    <name type="scientific">Bauhinia variegata</name>
    <name type="common">Purple orchid tree</name>
    <name type="synonym">Phanera variegata</name>
    <dbReference type="NCBI Taxonomy" id="167791"/>
    <lineage>
        <taxon>Eukaryota</taxon>
        <taxon>Viridiplantae</taxon>
        <taxon>Streptophyta</taxon>
        <taxon>Embryophyta</taxon>
        <taxon>Tracheophyta</taxon>
        <taxon>Spermatophyta</taxon>
        <taxon>Magnoliopsida</taxon>
        <taxon>eudicotyledons</taxon>
        <taxon>Gunneridae</taxon>
        <taxon>Pentapetalae</taxon>
        <taxon>rosids</taxon>
        <taxon>fabids</taxon>
        <taxon>Fabales</taxon>
        <taxon>Fabaceae</taxon>
        <taxon>Cercidoideae</taxon>
        <taxon>Cercideae</taxon>
        <taxon>Bauhiniinae</taxon>
        <taxon>Bauhinia</taxon>
    </lineage>
</organism>
<reference evidence="1 2" key="1">
    <citation type="journal article" date="2022" name="DNA Res.">
        <title>Chromosomal-level genome assembly of the orchid tree Bauhinia variegata (Leguminosae; Cercidoideae) supports the allotetraploid origin hypothesis of Bauhinia.</title>
        <authorList>
            <person name="Zhong Y."/>
            <person name="Chen Y."/>
            <person name="Zheng D."/>
            <person name="Pang J."/>
            <person name="Liu Y."/>
            <person name="Luo S."/>
            <person name="Meng S."/>
            <person name="Qian L."/>
            <person name="Wei D."/>
            <person name="Dai S."/>
            <person name="Zhou R."/>
        </authorList>
    </citation>
    <scope>NUCLEOTIDE SEQUENCE [LARGE SCALE GENOMIC DNA]</scope>
    <source>
        <strain evidence="1">BV-YZ2020</strain>
    </source>
</reference>
<evidence type="ECO:0000313" key="1">
    <source>
        <dbReference type="EMBL" id="KAI4328469.1"/>
    </source>
</evidence>
<keyword evidence="2" id="KW-1185">Reference proteome</keyword>
<dbReference type="EMBL" id="CM039433">
    <property type="protein sequence ID" value="KAI4328469.1"/>
    <property type="molecule type" value="Genomic_DNA"/>
</dbReference>
<evidence type="ECO:0000313" key="2">
    <source>
        <dbReference type="Proteomes" id="UP000828941"/>
    </source>
</evidence>
<accession>A0ACB9MWL0</accession>
<protein>
    <submittedName>
        <fullName evidence="1">Uncharacterized protein</fullName>
    </submittedName>
</protein>
<sequence>MKVVAIEAGEVSKGAVPRKGMKRGLSILDFVLRIMAGVATLASAVAKGTTQERLPFATQFVSSGLNLMISPHLFYMVLQESRIFVLANSNVCGYLVLSLILSIFHIVRTTVVKSRILLVVLDTAMMSLVTAAASAAAAIVYKAHKGNPNVNWFAISQQYNSFCERILGSLIGSFIAVAVFIIPIIISAVLISRH</sequence>
<proteinExistence type="predicted"/>
<name>A0ACB9MWL0_BAUVA</name>
<comment type="caution">
    <text evidence="1">The sequence shown here is derived from an EMBL/GenBank/DDBJ whole genome shotgun (WGS) entry which is preliminary data.</text>
</comment>